<dbReference type="PANTHER" id="PTHR39190:SF1">
    <property type="entry name" value="FLAGELLAR ASSEMBLY FACTOR FLIW"/>
    <property type="match status" value="1"/>
</dbReference>
<dbReference type="Pfam" id="PF02623">
    <property type="entry name" value="FliW"/>
    <property type="match status" value="1"/>
</dbReference>
<dbReference type="RefSeq" id="WP_036936593.1">
    <property type="nucleotide sequence ID" value="NZ_JQKC01000002.1"/>
</dbReference>
<evidence type="ECO:0000256" key="4">
    <source>
        <dbReference type="ARBA" id="ARBA00023186"/>
    </source>
</evidence>
<comment type="caution">
    <text evidence="6">The sequence shown here is derived from an EMBL/GenBank/DDBJ whole genome shotgun (WGS) entry which is preliminary data.</text>
</comment>
<keyword evidence="1 5" id="KW-0963">Cytoplasm</keyword>
<evidence type="ECO:0000256" key="1">
    <source>
        <dbReference type="ARBA" id="ARBA00022490"/>
    </source>
</evidence>
<keyword evidence="2 5" id="KW-1005">Bacterial flagellum biogenesis</keyword>
<organism evidence="6 7">
    <name type="scientific">Pseudobacteroides cellulosolvens ATCC 35603 = DSM 2933</name>
    <dbReference type="NCBI Taxonomy" id="398512"/>
    <lineage>
        <taxon>Bacteria</taxon>
        <taxon>Bacillati</taxon>
        <taxon>Bacillota</taxon>
        <taxon>Clostridia</taxon>
        <taxon>Eubacteriales</taxon>
        <taxon>Oscillospiraceae</taxon>
        <taxon>Pseudobacteroides</taxon>
    </lineage>
</organism>
<name>A0A0L6JSC3_9FIRM</name>
<dbReference type="OrthoDB" id="9801235at2"/>
<accession>A0A0L6JSC3</accession>
<dbReference type="EMBL" id="LGTC01000001">
    <property type="protein sequence ID" value="KNY28624.1"/>
    <property type="molecule type" value="Genomic_DNA"/>
</dbReference>
<keyword evidence="6" id="KW-0969">Cilium</keyword>
<comment type="function">
    <text evidence="5">Acts as an anti-CsrA protein, binds CsrA and prevents it from repressing translation of its target genes, one of which is flagellin. Binds to flagellin and participates in the assembly of the flagellum.</text>
</comment>
<dbReference type="InterPro" id="IPR024046">
    <property type="entry name" value="Flagellar_assmbl_FliW_dom_sf"/>
</dbReference>
<evidence type="ECO:0000256" key="2">
    <source>
        <dbReference type="ARBA" id="ARBA00022795"/>
    </source>
</evidence>
<sequence>MLLNTKHFGQIEIDEKGIIDFPEGLPGFEDVKKFVLLSNTGDNYMFQWLQSVDKPDLTFVVIDPKYIKEDYEVEVPDEEIEELELDEKSDTTILSIVVVPEDIAQMTANLKAPIIINNINKKGKQIVLDCKDYNIKHYIMQELNQRGG</sequence>
<comment type="subcellular location">
    <subcellularLocation>
        <location evidence="5">Cytoplasm</location>
    </subcellularLocation>
</comment>
<dbReference type="Gene3D" id="2.30.290.10">
    <property type="entry name" value="BH3618-like"/>
    <property type="match status" value="1"/>
</dbReference>
<keyword evidence="6" id="KW-0966">Cell projection</keyword>
<protein>
    <recommendedName>
        <fullName evidence="5">Flagellar assembly factor FliW</fullName>
    </recommendedName>
</protein>
<dbReference type="GO" id="GO:0005737">
    <property type="term" value="C:cytoplasm"/>
    <property type="evidence" value="ECO:0007669"/>
    <property type="project" value="UniProtKB-SubCell"/>
</dbReference>
<reference evidence="7" key="1">
    <citation type="submission" date="2015-07" db="EMBL/GenBank/DDBJ databases">
        <title>Near-Complete Genome Sequence of the Cellulolytic Bacterium Bacteroides (Pseudobacteroides) cellulosolvens ATCC 35603.</title>
        <authorList>
            <person name="Dassa B."/>
            <person name="Utturkar S.M."/>
            <person name="Klingeman D.M."/>
            <person name="Hurt R.A."/>
            <person name="Keller M."/>
            <person name="Xu J."/>
            <person name="Reddy Y.H.K."/>
            <person name="Borovok I."/>
            <person name="Grinberg I.R."/>
            <person name="Lamed R."/>
            <person name="Zhivin O."/>
            <person name="Bayer E.A."/>
            <person name="Brown S.D."/>
        </authorList>
    </citation>
    <scope>NUCLEOTIDE SEQUENCE [LARGE SCALE GENOMIC DNA]</scope>
    <source>
        <strain evidence="7">DSM 2933</strain>
    </source>
</reference>
<dbReference type="GO" id="GO:0006417">
    <property type="term" value="P:regulation of translation"/>
    <property type="evidence" value="ECO:0007669"/>
    <property type="project" value="UniProtKB-KW"/>
</dbReference>
<keyword evidence="3 5" id="KW-0810">Translation regulation</keyword>
<dbReference type="PANTHER" id="PTHR39190">
    <property type="entry name" value="FLAGELLAR ASSEMBLY FACTOR FLIW"/>
    <property type="match status" value="1"/>
</dbReference>
<dbReference type="eggNOG" id="COG1699">
    <property type="taxonomic scope" value="Bacteria"/>
</dbReference>
<dbReference type="STRING" id="398512.Bccel_3898"/>
<keyword evidence="6" id="KW-0282">Flagellum</keyword>
<dbReference type="NCBIfam" id="NF009793">
    <property type="entry name" value="PRK13285.1-1"/>
    <property type="match status" value="1"/>
</dbReference>
<evidence type="ECO:0000256" key="5">
    <source>
        <dbReference type="HAMAP-Rule" id="MF_01185"/>
    </source>
</evidence>
<dbReference type="SUPFAM" id="SSF141457">
    <property type="entry name" value="BH3618-like"/>
    <property type="match status" value="1"/>
</dbReference>
<evidence type="ECO:0000313" key="7">
    <source>
        <dbReference type="Proteomes" id="UP000036923"/>
    </source>
</evidence>
<comment type="subunit">
    <text evidence="5">Interacts with translational regulator CsrA and flagellin(s).</text>
</comment>
<keyword evidence="4 5" id="KW-0143">Chaperone</keyword>
<dbReference type="PATRIC" id="fig|398512.5.peg.4078"/>
<dbReference type="InterPro" id="IPR003775">
    <property type="entry name" value="Flagellar_assembly_factor_FliW"/>
</dbReference>
<gene>
    <name evidence="5" type="primary">fliW</name>
    <name evidence="6" type="ORF">Bccel_3898</name>
</gene>
<proteinExistence type="inferred from homology"/>
<evidence type="ECO:0000313" key="6">
    <source>
        <dbReference type="EMBL" id="KNY28624.1"/>
    </source>
</evidence>
<keyword evidence="7" id="KW-1185">Reference proteome</keyword>
<dbReference type="GO" id="GO:0044780">
    <property type="term" value="P:bacterial-type flagellum assembly"/>
    <property type="evidence" value="ECO:0007669"/>
    <property type="project" value="UniProtKB-UniRule"/>
</dbReference>
<dbReference type="HAMAP" id="MF_01185">
    <property type="entry name" value="FliW"/>
    <property type="match status" value="1"/>
</dbReference>
<comment type="similarity">
    <text evidence="5">Belongs to the FliW family.</text>
</comment>
<dbReference type="AlphaFoldDB" id="A0A0L6JSC3"/>
<evidence type="ECO:0000256" key="3">
    <source>
        <dbReference type="ARBA" id="ARBA00022845"/>
    </source>
</evidence>
<dbReference type="Proteomes" id="UP000036923">
    <property type="component" value="Unassembled WGS sequence"/>
</dbReference>